<proteinExistence type="predicted"/>
<dbReference type="GO" id="GO:0003676">
    <property type="term" value="F:nucleic acid binding"/>
    <property type="evidence" value="ECO:0007669"/>
    <property type="project" value="InterPro"/>
</dbReference>
<protein>
    <recommendedName>
        <fullName evidence="5">CCHC-type domain-containing protein</fullName>
    </recommendedName>
</protein>
<evidence type="ECO:0000313" key="7">
    <source>
        <dbReference type="Proteomes" id="UP001302321"/>
    </source>
</evidence>
<feature type="compositionally biased region" description="Basic residues" evidence="4">
    <location>
        <begin position="502"/>
        <end position="512"/>
    </location>
</feature>
<keyword evidence="2" id="KW-0863">Zinc-finger</keyword>
<gene>
    <name evidence="6" type="ORF">QBC36DRAFT_372948</name>
</gene>
<feature type="region of interest" description="Disordered" evidence="4">
    <location>
        <begin position="760"/>
        <end position="781"/>
    </location>
</feature>
<accession>A0AAN7A6C3</accession>
<dbReference type="InterPro" id="IPR025829">
    <property type="entry name" value="Zn_knuckle_CX2CX3GHX4C"/>
</dbReference>
<dbReference type="Pfam" id="PF13696">
    <property type="entry name" value="zf-CCHC_2"/>
    <property type="match status" value="1"/>
</dbReference>
<reference evidence="6" key="2">
    <citation type="submission" date="2023-05" db="EMBL/GenBank/DDBJ databases">
        <authorList>
            <consortium name="Lawrence Berkeley National Laboratory"/>
            <person name="Steindorff A."/>
            <person name="Hensen N."/>
            <person name="Bonometti L."/>
            <person name="Westerberg I."/>
            <person name="Brannstrom I.O."/>
            <person name="Guillou S."/>
            <person name="Cros-Aarteil S."/>
            <person name="Calhoun S."/>
            <person name="Haridas S."/>
            <person name="Kuo A."/>
            <person name="Mondo S."/>
            <person name="Pangilinan J."/>
            <person name="Riley R."/>
            <person name="Labutti K."/>
            <person name="Andreopoulos B."/>
            <person name="Lipzen A."/>
            <person name="Chen C."/>
            <person name="Yanf M."/>
            <person name="Daum C."/>
            <person name="Ng V."/>
            <person name="Clum A."/>
            <person name="Ohm R."/>
            <person name="Martin F."/>
            <person name="Silar P."/>
            <person name="Natvig D."/>
            <person name="Lalanne C."/>
            <person name="Gautier V."/>
            <person name="Ament-Velasquez S.L."/>
            <person name="Kruys A."/>
            <person name="Hutchinson M.I."/>
            <person name="Powell A.J."/>
            <person name="Barry K."/>
            <person name="Miller A.N."/>
            <person name="Grigoriev I.V."/>
            <person name="Debuchy R."/>
            <person name="Gladieux P."/>
            <person name="Thoren M.H."/>
            <person name="Johannesson H."/>
        </authorList>
    </citation>
    <scope>NUCLEOTIDE SEQUENCE</scope>
    <source>
        <strain evidence="6">CBS 892.96</strain>
    </source>
</reference>
<feature type="domain" description="CCHC-type" evidence="5">
    <location>
        <begin position="399"/>
        <end position="415"/>
    </location>
</feature>
<name>A0AAN7A6C3_9PEZI</name>
<keyword evidence="3" id="KW-0862">Zinc</keyword>
<keyword evidence="1" id="KW-0479">Metal-binding</keyword>
<organism evidence="6 7">
    <name type="scientific">Triangularia setosa</name>
    <dbReference type="NCBI Taxonomy" id="2587417"/>
    <lineage>
        <taxon>Eukaryota</taxon>
        <taxon>Fungi</taxon>
        <taxon>Dikarya</taxon>
        <taxon>Ascomycota</taxon>
        <taxon>Pezizomycotina</taxon>
        <taxon>Sordariomycetes</taxon>
        <taxon>Sordariomycetidae</taxon>
        <taxon>Sordariales</taxon>
        <taxon>Podosporaceae</taxon>
        <taxon>Triangularia</taxon>
    </lineage>
</organism>
<dbReference type="GO" id="GO:0008270">
    <property type="term" value="F:zinc ion binding"/>
    <property type="evidence" value="ECO:0007669"/>
    <property type="project" value="UniProtKB-KW"/>
</dbReference>
<evidence type="ECO:0000256" key="2">
    <source>
        <dbReference type="ARBA" id="ARBA00022771"/>
    </source>
</evidence>
<evidence type="ECO:0000313" key="6">
    <source>
        <dbReference type="EMBL" id="KAK4176916.1"/>
    </source>
</evidence>
<dbReference type="InterPro" id="IPR001878">
    <property type="entry name" value="Znf_CCHC"/>
</dbReference>
<dbReference type="SMART" id="SM00343">
    <property type="entry name" value="ZnF_C2HC"/>
    <property type="match status" value="2"/>
</dbReference>
<feature type="region of interest" description="Disordered" evidence="4">
    <location>
        <begin position="455"/>
        <end position="537"/>
    </location>
</feature>
<sequence length="781" mass="87179">MDQIRENQGVLPLGDFRKCSSAHKLFEFLGRAFPVKVNKQRTLNSFVIWLIERLIDKDVSDPSSTESELKEWYQLLKSCRIDDKSIIDGYVQLERDHVSEHPLDARRLHIFEKELRALMEIPAPSSQVPGQAPPAHDSSKVSLFKEKVHYTQPDRSLSVQNAQGSSITSSRPMDDYMHPDRRASVPKVIYSSTTAASNLMDDYIHPDRRVRSLVSIAQDSSKHTAEVIFGQMHPDRIPSAHPSPSAPEVLFGHMHSGRIKVSRDSVPEPGELIEEDVQVIKGNWIGTGRQGKSNKSHPPWLDVPYLSGGNAMALKAVAKEKEAWERGQKNLGKQKELDLSFLTGSNRMVFDNDWALTRKRKKAMQTEQALHYGENPNDTGAAKSTTEGGKESIVPGNYVCNRCHVRGHLIQDCPTNGDKRFAVKAPADYTCNFCGKHADHYIDDCSRRPSKSLRNLQVEQGSPRRVVNDSIRYSYRSEPNVHKRHHSGDSDIEEVDSSVWRSHPRRKRGRGSRRLDDEPDSALSIRGKAGKNGNPWGESTHVVLGYLDPDKSTGAEPPAKVYTSRRHLPISPDPREEGRLSYYDVPPEEVQSKESLSEKITLLQKMQRAVPKIKRPPVRVTGAPPRIRVDIREVSQMIDEEKIKDDLIPSFIKLLLGKEVHRRAQGKRPVATDLIEMPSESEDGDDDAMEVDEAPSSVKREQGHASAELMSHPFFGATMNASAQAANVSVIQHLHGVIDVGDDTVMTEARPSVIVSGLGDTTDLTELSDDDSESDAVVVDG</sequence>
<feature type="domain" description="CCHC-type" evidence="5">
    <location>
        <begin position="430"/>
        <end position="447"/>
    </location>
</feature>
<evidence type="ECO:0000256" key="1">
    <source>
        <dbReference type="ARBA" id="ARBA00022723"/>
    </source>
</evidence>
<feature type="compositionally biased region" description="Polar residues" evidence="4">
    <location>
        <begin position="155"/>
        <end position="171"/>
    </location>
</feature>
<feature type="region of interest" description="Disordered" evidence="4">
    <location>
        <begin position="155"/>
        <end position="178"/>
    </location>
</feature>
<dbReference type="Proteomes" id="UP001302321">
    <property type="component" value="Unassembled WGS sequence"/>
</dbReference>
<evidence type="ECO:0000259" key="5">
    <source>
        <dbReference type="SMART" id="SM00343"/>
    </source>
</evidence>
<feature type="non-terminal residue" evidence="6">
    <location>
        <position position="1"/>
    </location>
</feature>
<comment type="caution">
    <text evidence="6">The sequence shown here is derived from an EMBL/GenBank/DDBJ whole genome shotgun (WGS) entry which is preliminary data.</text>
</comment>
<evidence type="ECO:0000256" key="4">
    <source>
        <dbReference type="SAM" id="MobiDB-lite"/>
    </source>
</evidence>
<evidence type="ECO:0000256" key="3">
    <source>
        <dbReference type="ARBA" id="ARBA00022833"/>
    </source>
</evidence>
<dbReference type="AlphaFoldDB" id="A0AAN7A6C3"/>
<keyword evidence="7" id="KW-1185">Reference proteome</keyword>
<dbReference type="EMBL" id="MU866181">
    <property type="protein sequence ID" value="KAK4176916.1"/>
    <property type="molecule type" value="Genomic_DNA"/>
</dbReference>
<dbReference type="Gene3D" id="4.10.60.10">
    <property type="entry name" value="Zinc finger, CCHC-type"/>
    <property type="match status" value="1"/>
</dbReference>
<reference evidence="6" key="1">
    <citation type="journal article" date="2023" name="Mol. Phylogenet. Evol.">
        <title>Genome-scale phylogeny and comparative genomics of the fungal order Sordariales.</title>
        <authorList>
            <person name="Hensen N."/>
            <person name="Bonometti L."/>
            <person name="Westerberg I."/>
            <person name="Brannstrom I.O."/>
            <person name="Guillou S."/>
            <person name="Cros-Aarteil S."/>
            <person name="Calhoun S."/>
            <person name="Haridas S."/>
            <person name="Kuo A."/>
            <person name="Mondo S."/>
            <person name="Pangilinan J."/>
            <person name="Riley R."/>
            <person name="LaButti K."/>
            <person name="Andreopoulos B."/>
            <person name="Lipzen A."/>
            <person name="Chen C."/>
            <person name="Yan M."/>
            <person name="Daum C."/>
            <person name="Ng V."/>
            <person name="Clum A."/>
            <person name="Steindorff A."/>
            <person name="Ohm R.A."/>
            <person name="Martin F."/>
            <person name="Silar P."/>
            <person name="Natvig D.O."/>
            <person name="Lalanne C."/>
            <person name="Gautier V."/>
            <person name="Ament-Velasquez S.L."/>
            <person name="Kruys A."/>
            <person name="Hutchinson M.I."/>
            <person name="Powell A.J."/>
            <person name="Barry K."/>
            <person name="Miller A.N."/>
            <person name="Grigoriev I.V."/>
            <person name="Debuchy R."/>
            <person name="Gladieux P."/>
            <person name="Hiltunen Thoren M."/>
            <person name="Johannesson H."/>
        </authorList>
    </citation>
    <scope>NUCLEOTIDE SEQUENCE</scope>
    <source>
        <strain evidence="6">CBS 892.96</strain>
    </source>
</reference>